<dbReference type="EMBL" id="VBOV01000023">
    <property type="protein sequence ID" value="TMQ61632.1"/>
    <property type="molecule type" value="Genomic_DNA"/>
</dbReference>
<reference evidence="2 3" key="1">
    <citation type="journal article" date="2019" name="Nat. Microbiol.">
        <title>Mediterranean grassland soil C-N compound turnover is dependent on rainfall and depth, and is mediated by genomically divergent microorganisms.</title>
        <authorList>
            <person name="Diamond S."/>
            <person name="Andeer P.F."/>
            <person name="Li Z."/>
            <person name="Crits-Christoph A."/>
            <person name="Burstein D."/>
            <person name="Anantharaman K."/>
            <person name="Lane K.R."/>
            <person name="Thomas B.C."/>
            <person name="Pan C."/>
            <person name="Northen T.R."/>
            <person name="Banfield J.F."/>
        </authorList>
    </citation>
    <scope>NUCLEOTIDE SEQUENCE [LARGE SCALE GENOMIC DNA]</scope>
    <source>
        <strain evidence="2">WS_5</strain>
    </source>
</reference>
<comment type="caution">
    <text evidence="2">The sequence shown here is derived from an EMBL/GenBank/DDBJ whole genome shotgun (WGS) entry which is preliminary data.</text>
</comment>
<sequence length="695" mass="72669">FFRESAPGVLDGIGARAFQDGRRILRIQARADSFLVLSLRTTPTLRMILTLYRARSGASPESLWEFQVNTLQAGDLAWPDAMAFVAVGNSGILPFDTETQTALAVVPAASGRFIRDLDADASRVVAVGESRAYANFVRSGPKGATLGSEFDVLTAIEPFQVSLVGTRAILSEEDGTVPSEPEETGRGLIETSDSTAPIFGNRSAVAGTGRVRRVVANQGLAYVADYTGGLRIYRVAPADTSLVGVVPLTGTARAFDVALDPARRLAYVAAGSGGVLVVDVSDPFAPAVRGSVATPKPALAAAVHDTVAVVAWRDSDGGGISVVDVTDSLAPIVRGTLALQDPRAVAIRDTVAYVADAFSGLALITIRNPASPEVIGQPSSFRALDLDLSGTRLLVGTVDYGVQVFDVSNPGSAVETGRLPAPPVYGVAQLGQSGVALLGDGGALAIDLRNASIPRARGLIQVPGFARDAFWVGDTLLVAASLSLERFLASATVGTDPSLSLTLDPGSVLPRVTIAWSVAAPPGAVGWNLYREDGTAAQGMAGTAEYRVNDALLSPATRTAADPTVRGGQGYRYRLDAFFPDGSSRKAAEGSIFIASNSALGRPYPNPYRPRNGQALYIPYRVLSIDGGKSVELRVYEMNGRLVRTISGTTAAGGGFGSVTWDGRDGRGRVLADGVYFLQLKGPGIDDARRLILLR</sequence>
<dbReference type="SUPFAM" id="SSF50969">
    <property type="entry name" value="YVTN repeat-like/Quinoprotein amine dehydrogenase"/>
    <property type="match status" value="1"/>
</dbReference>
<dbReference type="SUPFAM" id="SSF101908">
    <property type="entry name" value="Putative isomerase YbhE"/>
    <property type="match status" value="1"/>
</dbReference>
<dbReference type="Pfam" id="PF08309">
    <property type="entry name" value="LVIVD"/>
    <property type="match status" value="2"/>
</dbReference>
<dbReference type="InterPro" id="IPR015943">
    <property type="entry name" value="WD40/YVTN_repeat-like_dom_sf"/>
</dbReference>
<gene>
    <name evidence="2" type="ORF">E6K75_00950</name>
</gene>
<dbReference type="InterPro" id="IPR025965">
    <property type="entry name" value="FlgD/Vpr_Ig-like"/>
</dbReference>
<name>A0A538TDB5_UNCEI</name>
<accession>A0A538TDB5</accession>
<evidence type="ECO:0000313" key="2">
    <source>
        <dbReference type="EMBL" id="TMQ61632.1"/>
    </source>
</evidence>
<organism evidence="2 3">
    <name type="scientific">Eiseniibacteriota bacterium</name>
    <dbReference type="NCBI Taxonomy" id="2212470"/>
    <lineage>
        <taxon>Bacteria</taxon>
        <taxon>Candidatus Eiseniibacteriota</taxon>
    </lineage>
</organism>
<dbReference type="AlphaFoldDB" id="A0A538TDB5"/>
<protein>
    <recommendedName>
        <fullName evidence="1">FlgD/Vpr Ig-like domain-containing protein</fullName>
    </recommendedName>
</protein>
<evidence type="ECO:0000313" key="3">
    <source>
        <dbReference type="Proteomes" id="UP000320913"/>
    </source>
</evidence>
<evidence type="ECO:0000259" key="1">
    <source>
        <dbReference type="Pfam" id="PF13860"/>
    </source>
</evidence>
<proteinExistence type="predicted"/>
<feature type="domain" description="FlgD/Vpr Ig-like" evidence="1">
    <location>
        <begin position="630"/>
        <end position="680"/>
    </location>
</feature>
<dbReference type="Proteomes" id="UP000320913">
    <property type="component" value="Unassembled WGS sequence"/>
</dbReference>
<dbReference type="Pfam" id="PF13860">
    <property type="entry name" value="FlgD_ig"/>
    <property type="match status" value="1"/>
</dbReference>
<dbReference type="Gene3D" id="2.60.40.4070">
    <property type="match status" value="1"/>
</dbReference>
<feature type="non-terminal residue" evidence="2">
    <location>
        <position position="1"/>
    </location>
</feature>
<dbReference type="Gene3D" id="2.130.10.10">
    <property type="entry name" value="YVTN repeat-like/Quinoprotein amine dehydrogenase"/>
    <property type="match status" value="1"/>
</dbReference>
<dbReference type="InterPro" id="IPR013211">
    <property type="entry name" value="LVIVD"/>
</dbReference>
<dbReference type="InterPro" id="IPR011044">
    <property type="entry name" value="Quino_amine_DH_bsu"/>
</dbReference>